<dbReference type="RefSeq" id="WP_072312620.1">
    <property type="nucleotide sequence ID" value="NZ_FPIW01000117.1"/>
</dbReference>
<evidence type="ECO:0000313" key="11">
    <source>
        <dbReference type="EMBL" id="SFW75390.1"/>
    </source>
</evidence>
<dbReference type="GO" id="GO:0030170">
    <property type="term" value="F:pyridoxal phosphate binding"/>
    <property type="evidence" value="ECO:0007669"/>
    <property type="project" value="UniProtKB-UniRule"/>
</dbReference>
<evidence type="ECO:0000256" key="8">
    <source>
        <dbReference type="ARBA" id="ARBA00051934"/>
    </source>
</evidence>
<dbReference type="InterPro" id="IPR015421">
    <property type="entry name" value="PyrdxlP-dep_Trfase_major"/>
</dbReference>
<dbReference type="HAMAP" id="MF_01642">
    <property type="entry name" value="DapL_aminotrans_1"/>
    <property type="match status" value="1"/>
</dbReference>
<proteinExistence type="inferred from homology"/>
<dbReference type="Pfam" id="PF00155">
    <property type="entry name" value="Aminotran_1_2"/>
    <property type="match status" value="1"/>
</dbReference>
<dbReference type="SUPFAM" id="SSF53383">
    <property type="entry name" value="PLP-dependent transferases"/>
    <property type="match status" value="1"/>
</dbReference>
<dbReference type="InterPro" id="IPR015424">
    <property type="entry name" value="PyrdxlP-dep_Trfase"/>
</dbReference>
<evidence type="ECO:0000256" key="5">
    <source>
        <dbReference type="ARBA" id="ARBA00022576"/>
    </source>
</evidence>
<dbReference type="FunFam" id="3.40.640.10:FF:000099">
    <property type="entry name" value="LL-diaminopimelate aminotransferase, chloroplastic"/>
    <property type="match status" value="1"/>
</dbReference>
<comment type="catalytic activity">
    <reaction evidence="8">
        <text>(2S,6S)-2,6-diaminopimelate + 2-oxoglutarate = (S)-2,3,4,5-tetrahydrodipicolinate + L-glutamate + H2O + H(+)</text>
        <dbReference type="Rhea" id="RHEA:23988"/>
        <dbReference type="ChEBI" id="CHEBI:15377"/>
        <dbReference type="ChEBI" id="CHEBI:15378"/>
        <dbReference type="ChEBI" id="CHEBI:16810"/>
        <dbReference type="ChEBI" id="CHEBI:16845"/>
        <dbReference type="ChEBI" id="CHEBI:29985"/>
        <dbReference type="ChEBI" id="CHEBI:57609"/>
        <dbReference type="EC" id="2.6.1.83"/>
    </reaction>
</comment>
<keyword evidence="6" id="KW-0808">Transferase</keyword>
<gene>
    <name evidence="11" type="ORF">SAMN02910291_02921</name>
</gene>
<protein>
    <recommendedName>
        <fullName evidence="4 9">LL-diaminopimelate aminotransferase</fullName>
        <ecNumber evidence="3 9">2.6.1.83</ecNumber>
    </recommendedName>
</protein>
<evidence type="ECO:0000313" key="12">
    <source>
        <dbReference type="Proteomes" id="UP000182680"/>
    </source>
</evidence>
<dbReference type="GO" id="GO:0010285">
    <property type="term" value="F:L,L-diaminopimelate aminotransferase activity"/>
    <property type="evidence" value="ECO:0007669"/>
    <property type="project" value="UniProtKB-EC"/>
</dbReference>
<evidence type="ECO:0000256" key="7">
    <source>
        <dbReference type="ARBA" id="ARBA00022898"/>
    </source>
</evidence>
<dbReference type="InterPro" id="IPR015422">
    <property type="entry name" value="PyrdxlP-dep_Trfase_small"/>
</dbReference>
<evidence type="ECO:0000259" key="10">
    <source>
        <dbReference type="Pfam" id="PF00155"/>
    </source>
</evidence>
<feature type="domain" description="Aminotransferase class I/classII large" evidence="10">
    <location>
        <begin position="35"/>
        <end position="404"/>
    </location>
</feature>
<evidence type="ECO:0000256" key="1">
    <source>
        <dbReference type="ARBA" id="ARBA00001933"/>
    </source>
</evidence>
<dbReference type="PANTHER" id="PTHR43144">
    <property type="entry name" value="AMINOTRANSFERASE"/>
    <property type="match status" value="1"/>
</dbReference>
<dbReference type="Gene3D" id="3.40.640.10">
    <property type="entry name" value="Type I PLP-dependent aspartate aminotransferase-like (Major domain)"/>
    <property type="match status" value="1"/>
</dbReference>
<dbReference type="EMBL" id="FPIW01000117">
    <property type="protein sequence ID" value="SFW75390.1"/>
    <property type="molecule type" value="Genomic_DNA"/>
</dbReference>
<comment type="caution">
    <text evidence="11">The sequence shown here is derived from an EMBL/GenBank/DDBJ whole genome shotgun (WGS) entry which is preliminary data.</text>
</comment>
<dbReference type="InterPro" id="IPR019942">
    <property type="entry name" value="DapL/ALD1"/>
</dbReference>
<organism evidence="11 12">
    <name type="scientific">Desulfovibrio desulfuricans</name>
    <dbReference type="NCBI Taxonomy" id="876"/>
    <lineage>
        <taxon>Bacteria</taxon>
        <taxon>Pseudomonadati</taxon>
        <taxon>Thermodesulfobacteriota</taxon>
        <taxon>Desulfovibrionia</taxon>
        <taxon>Desulfovibrionales</taxon>
        <taxon>Desulfovibrionaceae</taxon>
        <taxon>Desulfovibrio</taxon>
    </lineage>
</organism>
<keyword evidence="7" id="KW-0663">Pyridoxal phosphate</keyword>
<evidence type="ECO:0000256" key="4">
    <source>
        <dbReference type="ARBA" id="ARBA00018052"/>
    </source>
</evidence>
<dbReference type="InterPro" id="IPR004839">
    <property type="entry name" value="Aminotransferase_I/II_large"/>
</dbReference>
<keyword evidence="5 11" id="KW-0032">Aminotransferase</keyword>
<reference evidence="12" key="1">
    <citation type="submission" date="2016-11" db="EMBL/GenBank/DDBJ databases">
        <authorList>
            <person name="Jaros S."/>
            <person name="Januszkiewicz K."/>
            <person name="Wedrychowicz H."/>
        </authorList>
    </citation>
    <scope>NUCLEOTIDE SEQUENCE [LARGE SCALE GENOMIC DNA]</scope>
    <source>
        <strain evidence="12">DSM 7057</strain>
    </source>
</reference>
<evidence type="ECO:0000256" key="6">
    <source>
        <dbReference type="ARBA" id="ARBA00022679"/>
    </source>
</evidence>
<dbReference type="NCBIfam" id="TIGR03542">
    <property type="entry name" value="DAPAT_plant"/>
    <property type="match status" value="1"/>
</dbReference>
<dbReference type="Gene3D" id="3.90.1150.10">
    <property type="entry name" value="Aspartate Aminotransferase, domain 1"/>
    <property type="match status" value="1"/>
</dbReference>
<name>A0AA94L3M6_DESDE</name>
<dbReference type="Proteomes" id="UP000182680">
    <property type="component" value="Unassembled WGS sequence"/>
</dbReference>
<dbReference type="EC" id="2.6.1.83" evidence="3 9"/>
<sequence>MATVNSNFLKLQSNYLFADIARKVTAFKNANPDRRVISLGIGDVTRPLPSAVIQALHKAVDEMGDATLFRGYGPEQGYAFLRDVIMQYDYKVRGVTLAPDEIFVSDGAKPDVGNFQELFAQDSIVAVTDPVYPVYVDSNVMAGRSGEIKDSQWSRIVYLPCIKENDFVPDFPAVRPDMIYLCYPNNPTGTVLSRAALQGWVEYARREGCVILYDSAYEAFITEADIPHSIYEIDGAEEVAVEFRSFSKTAGFTGLRCAYTVVPKALRISDGKSGSVSLNALWNRRQCTKYNGCPYIVQRAAEAVYSERGQSEIMGIIAGYQRNATMLRTAASEMGFAVYGGVNAPYIWLRVPDNTDSWGFFDRLLQQAGLVCTPGAGFGISGEGYVRLTAFGSPEDTEEAIHRLRSLC</sequence>
<evidence type="ECO:0000256" key="3">
    <source>
        <dbReference type="ARBA" id="ARBA00013138"/>
    </source>
</evidence>
<comment type="cofactor">
    <cofactor evidence="1">
        <name>pyridoxal 5'-phosphate</name>
        <dbReference type="ChEBI" id="CHEBI:597326"/>
    </cofactor>
</comment>
<accession>A0AA94L3M6</accession>
<evidence type="ECO:0000256" key="2">
    <source>
        <dbReference type="ARBA" id="ARBA00004982"/>
    </source>
</evidence>
<evidence type="ECO:0000256" key="9">
    <source>
        <dbReference type="NCBIfam" id="TIGR03542"/>
    </source>
</evidence>
<dbReference type="CDD" id="cd00609">
    <property type="entry name" value="AAT_like"/>
    <property type="match status" value="1"/>
</dbReference>
<dbReference type="AlphaFoldDB" id="A0AA94L3M6"/>
<comment type="pathway">
    <text evidence="2">Amino-acid biosynthesis; L-lysine biosynthesis via DAP pathway; LL-2,6-diaminopimelate from (S)-tetrahydrodipicolinate (aminotransferase route): step 1/1.</text>
</comment>